<gene>
    <name evidence="1" type="ORF">O6H91_05G038100</name>
</gene>
<protein>
    <submittedName>
        <fullName evidence="1">Uncharacterized protein</fullName>
    </submittedName>
</protein>
<sequence length="283" mass="30835">MILAMAPTLINHPHSSSLLLHLHSNFTTSSPRFRFLPVHTPFSTISSTQSSTISHNCSSRSRRAAWLSAAFSSHTISDEANSSSDKDAESARNGGRLQEQAPLQQAGRVRKAADTTDWVASALSRRFGLGAGLAWVGFLAFGVISEQLKTRLEVFNERQGTRDVENATETVLPNKVRFVDLRVGGGSSPKIGDLVVVNLIGKVQRTGQVFVDTFSGSRRPLAFVFGARPYSRGMCEGLEFAMQSMKVGGKRKVVVPSDLGFGKVELTLVKDKMYQQGLHLNTL</sequence>
<accession>A0ACC2DMP4</accession>
<organism evidence="1 2">
    <name type="scientific">Diphasiastrum complanatum</name>
    <name type="common">Issler's clubmoss</name>
    <name type="synonym">Lycopodium complanatum</name>
    <dbReference type="NCBI Taxonomy" id="34168"/>
    <lineage>
        <taxon>Eukaryota</taxon>
        <taxon>Viridiplantae</taxon>
        <taxon>Streptophyta</taxon>
        <taxon>Embryophyta</taxon>
        <taxon>Tracheophyta</taxon>
        <taxon>Lycopodiopsida</taxon>
        <taxon>Lycopodiales</taxon>
        <taxon>Lycopodiaceae</taxon>
        <taxon>Lycopodioideae</taxon>
        <taxon>Diphasiastrum</taxon>
    </lineage>
</organism>
<proteinExistence type="predicted"/>
<dbReference type="EMBL" id="CM055096">
    <property type="protein sequence ID" value="KAJ7555443.1"/>
    <property type="molecule type" value="Genomic_DNA"/>
</dbReference>
<evidence type="ECO:0000313" key="2">
    <source>
        <dbReference type="Proteomes" id="UP001162992"/>
    </source>
</evidence>
<reference evidence="2" key="1">
    <citation type="journal article" date="2024" name="Proc. Natl. Acad. Sci. U.S.A.">
        <title>Extraordinary preservation of gene collinearity over three hundred million years revealed in homosporous lycophytes.</title>
        <authorList>
            <person name="Li C."/>
            <person name="Wickell D."/>
            <person name="Kuo L.Y."/>
            <person name="Chen X."/>
            <person name="Nie B."/>
            <person name="Liao X."/>
            <person name="Peng D."/>
            <person name="Ji J."/>
            <person name="Jenkins J."/>
            <person name="Williams M."/>
            <person name="Shu S."/>
            <person name="Plott C."/>
            <person name="Barry K."/>
            <person name="Rajasekar S."/>
            <person name="Grimwood J."/>
            <person name="Han X."/>
            <person name="Sun S."/>
            <person name="Hou Z."/>
            <person name="He W."/>
            <person name="Dai G."/>
            <person name="Sun C."/>
            <person name="Schmutz J."/>
            <person name="Leebens-Mack J.H."/>
            <person name="Li F.W."/>
            <person name="Wang L."/>
        </authorList>
    </citation>
    <scope>NUCLEOTIDE SEQUENCE [LARGE SCALE GENOMIC DNA]</scope>
    <source>
        <strain evidence="2">cv. PW_Plant_1</strain>
    </source>
</reference>
<name>A0ACC2DMP4_DIPCM</name>
<dbReference type="Proteomes" id="UP001162992">
    <property type="component" value="Chromosome 5"/>
</dbReference>
<evidence type="ECO:0000313" key="1">
    <source>
        <dbReference type="EMBL" id="KAJ7555443.1"/>
    </source>
</evidence>
<keyword evidence="2" id="KW-1185">Reference proteome</keyword>
<comment type="caution">
    <text evidence="1">The sequence shown here is derived from an EMBL/GenBank/DDBJ whole genome shotgun (WGS) entry which is preliminary data.</text>
</comment>